<dbReference type="InterPro" id="IPR014121">
    <property type="entry name" value="TraN_Ftype"/>
</dbReference>
<evidence type="ECO:0000313" key="2">
    <source>
        <dbReference type="EMBL" id="ADU66199.1"/>
    </source>
</evidence>
<keyword evidence="1" id="KW-0732">Signal</keyword>
<dbReference type="SUPFAM" id="SSF57184">
    <property type="entry name" value="Growth factor receptor domain"/>
    <property type="match status" value="1"/>
</dbReference>
<protein>
    <recommendedName>
        <fullName evidence="4">DUF4214 domain-containing protein</fullName>
    </recommendedName>
</protein>
<dbReference type="HOGENOM" id="CLU_325639_0_0_0"/>
<gene>
    <name evidence="2" type="ordered locus">Selin_1465</name>
</gene>
<evidence type="ECO:0000256" key="1">
    <source>
        <dbReference type="SAM" id="SignalP"/>
    </source>
</evidence>
<dbReference type="OrthoDB" id="5297981at2"/>
<dbReference type="RefSeq" id="WP_013506080.1">
    <property type="nucleotide sequence ID" value="NC_014836.1"/>
</dbReference>
<evidence type="ECO:0008006" key="4">
    <source>
        <dbReference type="Google" id="ProtNLM"/>
    </source>
</evidence>
<dbReference type="STRING" id="653733.Selin_1465"/>
<dbReference type="InParanoid" id="E6W6V6"/>
<dbReference type="eggNOG" id="ENOG502Z9Z1">
    <property type="taxonomic scope" value="Bacteria"/>
</dbReference>
<dbReference type="AlphaFoldDB" id="E6W6V6"/>
<feature type="signal peptide" evidence="1">
    <location>
        <begin position="1"/>
        <end position="18"/>
    </location>
</feature>
<evidence type="ECO:0000313" key="3">
    <source>
        <dbReference type="Proteomes" id="UP000002572"/>
    </source>
</evidence>
<dbReference type="InterPro" id="IPR009030">
    <property type="entry name" value="Growth_fac_rcpt_cys_sf"/>
</dbReference>
<dbReference type="Pfam" id="PF06986">
    <property type="entry name" value="F_T4SS_TraN"/>
    <property type="match status" value="1"/>
</dbReference>
<feature type="chain" id="PRO_5003214292" description="DUF4214 domain-containing protein" evidence="1">
    <location>
        <begin position="19"/>
        <end position="885"/>
    </location>
</feature>
<organism evidence="2 3">
    <name type="scientific">Desulfurispirillum indicum (strain ATCC BAA-1389 / DSM 22839 / S5)</name>
    <dbReference type="NCBI Taxonomy" id="653733"/>
    <lineage>
        <taxon>Bacteria</taxon>
        <taxon>Pseudomonadati</taxon>
        <taxon>Chrysiogenota</taxon>
        <taxon>Chrysiogenia</taxon>
        <taxon>Chrysiogenales</taxon>
        <taxon>Chrysiogenaceae</taxon>
        <taxon>Desulfurispirillum</taxon>
    </lineage>
</organism>
<proteinExistence type="predicted"/>
<dbReference type="KEGG" id="din:Selin_1465"/>
<dbReference type="EMBL" id="CP002432">
    <property type="protein sequence ID" value="ADU66199.1"/>
    <property type="molecule type" value="Genomic_DNA"/>
</dbReference>
<sequence>MKKLITLLLVLIPLVAIADMSPVCPDEYTYNPFDGTCEQIISTCAPACSVSEDENCSPQQACEPCPGHQWHTGHNQCAQRTTAPLSNFEPGDVFDGVVNLGDNICMPWGQFLQDDEDDIWAPTDNMRHCRDNVCPEDIDQCFRTTQFPHHCTGYSGQFQYMETDHVCDWTRNIQECTNGFTFNHSTRQCEQYLTQNRSCPQGQYTVNPETELCEEFLTAPYTCSVGSYNSTTGRCERLLTAAYTCSPGSTYNSSTKRCESTNTVASTCPAGSTCPPTPRTCPSGYTLSGTSCVRTTSSAPSCPSGYSFVGANNRCERFDNPAPTCPSTYNFVHANHRCERFRQAEPCGSGYFNAPHKARVMRVYRALFSRDPEASGLNYWFEVSRNTPSDAELVSAMLASASTQDRNRFHEKAANHPTYTTWSAQQTNAMALAMYHSIPAAGQCQRVITQNQCASGYTHIASDHLCQDQYELHGNTCRRILQMEGICPEGTRRNLTTRLCETITTTTPACATPGECDETDNYLPTTCPNHFWCAEFEEQPCPSSHPAFNQVTLQCERVVQTQPPTCSAGYSWNSSSLMCERTLTHTPYTSPGQNPSERCVLRIEQEPTCPPDHPYRIDDKCYSRWKCPFDPGNPSKPCRDIWNQGNPVCSEHDCLIVSETEEEYEDDEYIDDGQTDEYGQCLDQMFFFSGENVRCYRRGIRRLLTSCCTTRNPDGMTHAISGCNDREYRAFHRPTNQEPVTMIGRTVYPSQRKPGAVYLGKRCAVRWSGIGCVQSQEVYCVFSSLLARLIHEQGRLQLPARFDPDRPFGTTRAPNCRGFTPEEFTMIDISNIDLSEFYDWLLSTVPAEVDDIGNILIPETPPPTFHAPEASDVLERGFESLGVEQ</sequence>
<accession>E6W6V6</accession>
<dbReference type="Proteomes" id="UP000002572">
    <property type="component" value="Chromosome"/>
</dbReference>
<name>E6W6V6_DESIS</name>
<keyword evidence="3" id="KW-1185">Reference proteome</keyword>
<reference evidence="2 3" key="1">
    <citation type="submission" date="2010-12" db="EMBL/GenBank/DDBJ databases">
        <title>Complete sequence of Desulfurispirillum indicum S5.</title>
        <authorList>
            <consortium name="US DOE Joint Genome Institute"/>
            <person name="Lucas S."/>
            <person name="Copeland A."/>
            <person name="Lapidus A."/>
            <person name="Cheng J.-F."/>
            <person name="Goodwin L."/>
            <person name="Pitluck S."/>
            <person name="Chertkov O."/>
            <person name="Held B."/>
            <person name="Detter J.C."/>
            <person name="Han C."/>
            <person name="Tapia R."/>
            <person name="Land M."/>
            <person name="Hauser L."/>
            <person name="Kyrpides N."/>
            <person name="Ivanova N."/>
            <person name="Mikhailova N."/>
            <person name="Haggblom M."/>
            <person name="Rauschenbach I."/>
            <person name="Bini E."/>
            <person name="Woyke T."/>
        </authorList>
    </citation>
    <scope>NUCLEOTIDE SEQUENCE [LARGE SCALE GENOMIC DNA]</scope>
    <source>
        <strain evidence="3">ATCC BAA-1389 / DSM 22839 / S5</strain>
    </source>
</reference>